<dbReference type="Proteomes" id="UP000265801">
    <property type="component" value="Unassembled WGS sequence"/>
</dbReference>
<dbReference type="RefSeq" id="WP_119545424.1">
    <property type="nucleotide sequence ID" value="NZ_QXIR01000002.1"/>
</dbReference>
<comment type="caution">
    <text evidence="2">The sequence shown here is derived from an EMBL/GenBank/DDBJ whole genome shotgun (WGS) entry which is preliminary data.</text>
</comment>
<keyword evidence="3" id="KW-1185">Reference proteome</keyword>
<feature type="transmembrane region" description="Helical" evidence="1">
    <location>
        <begin position="74"/>
        <end position="101"/>
    </location>
</feature>
<reference evidence="2 3" key="1">
    <citation type="submission" date="2018-09" db="EMBL/GenBank/DDBJ databases">
        <title>Bacillus saliacetes sp. nov., isolated from Thai shrimp paste (Ka-pi).</title>
        <authorList>
            <person name="Daroonpunt R."/>
            <person name="Tanasupawat S."/>
            <person name="Yiamsombut S."/>
        </authorList>
    </citation>
    <scope>NUCLEOTIDE SEQUENCE [LARGE SCALE GENOMIC DNA]</scope>
    <source>
        <strain evidence="2 3">SKP7-4</strain>
    </source>
</reference>
<feature type="transmembrane region" description="Helical" evidence="1">
    <location>
        <begin position="34"/>
        <end position="53"/>
    </location>
</feature>
<dbReference type="OrthoDB" id="2942986at2"/>
<name>A0A3A1R5P9_9BACI</name>
<proteinExistence type="predicted"/>
<evidence type="ECO:0000313" key="2">
    <source>
        <dbReference type="EMBL" id="RIW38526.1"/>
    </source>
</evidence>
<keyword evidence="1" id="KW-0472">Membrane</keyword>
<feature type="transmembrane region" description="Helical" evidence="1">
    <location>
        <begin position="157"/>
        <end position="177"/>
    </location>
</feature>
<organism evidence="2 3">
    <name type="scientific">Bacillus salacetis</name>
    <dbReference type="NCBI Taxonomy" id="2315464"/>
    <lineage>
        <taxon>Bacteria</taxon>
        <taxon>Bacillati</taxon>
        <taxon>Bacillota</taxon>
        <taxon>Bacilli</taxon>
        <taxon>Bacillales</taxon>
        <taxon>Bacillaceae</taxon>
        <taxon>Bacillus</taxon>
    </lineage>
</organism>
<sequence>MKRINKNSKPFILLSIIHLLLLLLTLIKKRERRTLILLLSNISFAYIFEYFVFNVFESYRYNPKILKKRQLDNALGALLSQAIYVPISATFLTAFGLGWIWKVIFTAYFHVIEIHFLNLNNYKLHWWKPIYTTLLLPVYFNISDFWDKNLALKKKSFYWLSTYLSSGVVAKTLFFTIDVYKKQKIGLGRFHTWKEHFLISPLYMFIFSAIAILPAIKNKLSVKALTFLLMMLMNYLLACLKIINKSSTFVQVTLQNIFMIYLTPLIKSYIFEKKKTETT</sequence>
<feature type="transmembrane region" description="Helical" evidence="1">
    <location>
        <begin position="126"/>
        <end position="145"/>
    </location>
</feature>
<feature type="transmembrane region" description="Helical" evidence="1">
    <location>
        <begin position="197"/>
        <end position="216"/>
    </location>
</feature>
<keyword evidence="1" id="KW-0812">Transmembrane</keyword>
<feature type="transmembrane region" description="Helical" evidence="1">
    <location>
        <begin position="12"/>
        <end position="28"/>
    </location>
</feature>
<keyword evidence="1" id="KW-1133">Transmembrane helix</keyword>
<protein>
    <submittedName>
        <fullName evidence="2">Uncharacterized protein</fullName>
    </submittedName>
</protein>
<dbReference type="EMBL" id="QXIR01000002">
    <property type="protein sequence ID" value="RIW38526.1"/>
    <property type="molecule type" value="Genomic_DNA"/>
</dbReference>
<evidence type="ECO:0000313" key="3">
    <source>
        <dbReference type="Proteomes" id="UP000265801"/>
    </source>
</evidence>
<gene>
    <name evidence="2" type="ORF">D3H55_03035</name>
</gene>
<feature type="transmembrane region" description="Helical" evidence="1">
    <location>
        <begin position="225"/>
        <end position="243"/>
    </location>
</feature>
<evidence type="ECO:0000256" key="1">
    <source>
        <dbReference type="SAM" id="Phobius"/>
    </source>
</evidence>
<accession>A0A3A1R5P9</accession>
<dbReference type="AlphaFoldDB" id="A0A3A1R5P9"/>